<evidence type="ECO:0000256" key="2">
    <source>
        <dbReference type="ARBA" id="ARBA00023136"/>
    </source>
</evidence>
<dbReference type="PANTHER" id="PTHR31234:SF70">
    <property type="entry name" value="LATE EMBRYOGENESIS ABUNDANT PROTEIN LEA-2 SUBGROUP DOMAIN-CONTAINING PROTEIN"/>
    <property type="match status" value="1"/>
</dbReference>
<protein>
    <recommendedName>
        <fullName evidence="5">Late embryogenesis abundant protein LEA-2 subgroup domain-containing protein</fullName>
    </recommendedName>
</protein>
<evidence type="ECO:0000313" key="4">
    <source>
        <dbReference type="Proteomes" id="UP001179952"/>
    </source>
</evidence>
<dbReference type="AlphaFoldDB" id="A0AAV9ALP4"/>
<dbReference type="GO" id="GO:0005886">
    <property type="term" value="C:plasma membrane"/>
    <property type="evidence" value="ECO:0007669"/>
    <property type="project" value="TreeGrafter"/>
</dbReference>
<evidence type="ECO:0000256" key="1">
    <source>
        <dbReference type="ARBA" id="ARBA00004370"/>
    </source>
</evidence>
<reference evidence="3" key="1">
    <citation type="journal article" date="2023" name="Nat. Commun.">
        <title>Diploid and tetraploid genomes of Acorus and the evolution of monocots.</title>
        <authorList>
            <person name="Ma L."/>
            <person name="Liu K.W."/>
            <person name="Li Z."/>
            <person name="Hsiao Y.Y."/>
            <person name="Qi Y."/>
            <person name="Fu T."/>
            <person name="Tang G.D."/>
            <person name="Zhang D."/>
            <person name="Sun W.H."/>
            <person name="Liu D.K."/>
            <person name="Li Y."/>
            <person name="Chen G.Z."/>
            <person name="Liu X.D."/>
            <person name="Liao X.Y."/>
            <person name="Jiang Y.T."/>
            <person name="Yu X."/>
            <person name="Hao Y."/>
            <person name="Huang J."/>
            <person name="Zhao X.W."/>
            <person name="Ke S."/>
            <person name="Chen Y.Y."/>
            <person name="Wu W.L."/>
            <person name="Hsu J.L."/>
            <person name="Lin Y.F."/>
            <person name="Huang M.D."/>
            <person name="Li C.Y."/>
            <person name="Huang L."/>
            <person name="Wang Z.W."/>
            <person name="Zhao X."/>
            <person name="Zhong W.Y."/>
            <person name="Peng D.H."/>
            <person name="Ahmad S."/>
            <person name="Lan S."/>
            <person name="Zhang J.S."/>
            <person name="Tsai W.C."/>
            <person name="Van de Peer Y."/>
            <person name="Liu Z.J."/>
        </authorList>
    </citation>
    <scope>NUCLEOTIDE SEQUENCE</scope>
    <source>
        <strain evidence="3">SCP</strain>
    </source>
</reference>
<name>A0AAV9ALP4_ACOGR</name>
<proteinExistence type="predicted"/>
<keyword evidence="2" id="KW-0472">Membrane</keyword>
<comment type="caution">
    <text evidence="3">The sequence shown here is derived from an EMBL/GenBank/DDBJ whole genome shotgun (WGS) entry which is preliminary data.</text>
</comment>
<evidence type="ECO:0008006" key="5">
    <source>
        <dbReference type="Google" id="ProtNLM"/>
    </source>
</evidence>
<accession>A0AAV9ALP4</accession>
<dbReference type="EMBL" id="JAUJYN010000008">
    <property type="protein sequence ID" value="KAK1264967.1"/>
    <property type="molecule type" value="Genomic_DNA"/>
</dbReference>
<keyword evidence="4" id="KW-1185">Reference proteome</keyword>
<comment type="subcellular location">
    <subcellularLocation>
        <location evidence="1">Membrane</location>
    </subcellularLocation>
</comment>
<evidence type="ECO:0000313" key="3">
    <source>
        <dbReference type="EMBL" id="KAK1264967.1"/>
    </source>
</evidence>
<gene>
    <name evidence="3" type="ORF">QJS04_geneDACA017022</name>
</gene>
<dbReference type="PANTHER" id="PTHR31234">
    <property type="entry name" value="LATE EMBRYOGENESIS ABUNDANT (LEA) HYDROXYPROLINE-RICH GLYCOPROTEIN FAMILY"/>
    <property type="match status" value="1"/>
</dbReference>
<dbReference type="Proteomes" id="UP001179952">
    <property type="component" value="Unassembled WGS sequence"/>
</dbReference>
<sequence>MSSNPTMRSILVISCFFCLCFSLTTLIYFCHLYEYSWTPPIYAIHRLSVDELNLSSPTLWPKFELQIAVKNQNKLFSFSYGTGSKRGSTTVRYSSVSLAYGFHTPFYQEPDNVAVVQTELLRQILLLSDSARKSLMSDEKHGAIALQVGMASTLGVTRHGGGSGGEFQMVSVGVRCEVVVDRLKPDSKIVSQSCKVSIHE</sequence>
<organism evidence="3 4">
    <name type="scientific">Acorus gramineus</name>
    <name type="common">Dwarf sweet flag</name>
    <dbReference type="NCBI Taxonomy" id="55184"/>
    <lineage>
        <taxon>Eukaryota</taxon>
        <taxon>Viridiplantae</taxon>
        <taxon>Streptophyta</taxon>
        <taxon>Embryophyta</taxon>
        <taxon>Tracheophyta</taxon>
        <taxon>Spermatophyta</taxon>
        <taxon>Magnoliopsida</taxon>
        <taxon>Liliopsida</taxon>
        <taxon>Acoraceae</taxon>
        <taxon>Acorus</taxon>
    </lineage>
</organism>
<dbReference type="GO" id="GO:0098542">
    <property type="term" value="P:defense response to other organism"/>
    <property type="evidence" value="ECO:0007669"/>
    <property type="project" value="InterPro"/>
</dbReference>
<dbReference type="InterPro" id="IPR044839">
    <property type="entry name" value="NDR1-like"/>
</dbReference>
<reference evidence="3" key="2">
    <citation type="submission" date="2023-06" db="EMBL/GenBank/DDBJ databases">
        <authorList>
            <person name="Ma L."/>
            <person name="Liu K.-W."/>
            <person name="Li Z."/>
            <person name="Hsiao Y.-Y."/>
            <person name="Qi Y."/>
            <person name="Fu T."/>
            <person name="Tang G."/>
            <person name="Zhang D."/>
            <person name="Sun W.-H."/>
            <person name="Liu D.-K."/>
            <person name="Li Y."/>
            <person name="Chen G.-Z."/>
            <person name="Liu X.-D."/>
            <person name="Liao X.-Y."/>
            <person name="Jiang Y.-T."/>
            <person name="Yu X."/>
            <person name="Hao Y."/>
            <person name="Huang J."/>
            <person name="Zhao X.-W."/>
            <person name="Ke S."/>
            <person name="Chen Y.-Y."/>
            <person name="Wu W.-L."/>
            <person name="Hsu J.-L."/>
            <person name="Lin Y.-F."/>
            <person name="Huang M.-D."/>
            <person name="Li C.-Y."/>
            <person name="Huang L."/>
            <person name="Wang Z.-W."/>
            <person name="Zhao X."/>
            <person name="Zhong W.-Y."/>
            <person name="Peng D.-H."/>
            <person name="Ahmad S."/>
            <person name="Lan S."/>
            <person name="Zhang J.-S."/>
            <person name="Tsai W.-C."/>
            <person name="Van De Peer Y."/>
            <person name="Liu Z.-J."/>
        </authorList>
    </citation>
    <scope>NUCLEOTIDE SEQUENCE</scope>
    <source>
        <strain evidence="3">SCP</strain>
        <tissue evidence="3">Leaves</tissue>
    </source>
</reference>